<keyword evidence="5" id="KW-0732">Signal</keyword>
<keyword evidence="2 3" id="KW-0326">Glycosidase</keyword>
<dbReference type="PANTHER" id="PTHR46476">
    <property type="entry name" value="CHITINASE 2-LIKE"/>
    <property type="match status" value="1"/>
</dbReference>
<evidence type="ECO:0000256" key="4">
    <source>
        <dbReference type="RuleBase" id="RU004453"/>
    </source>
</evidence>
<dbReference type="PhylomeDB" id="A0A068VL13"/>
<dbReference type="GO" id="GO:0004553">
    <property type="term" value="F:hydrolase activity, hydrolyzing O-glycosyl compounds"/>
    <property type="evidence" value="ECO:0007669"/>
    <property type="project" value="InterPro"/>
</dbReference>
<dbReference type="InterPro" id="IPR017853">
    <property type="entry name" value="GH"/>
</dbReference>
<dbReference type="STRING" id="49390.A0A068VL13"/>
<dbReference type="PROSITE" id="PS01095">
    <property type="entry name" value="GH18_1"/>
    <property type="match status" value="1"/>
</dbReference>
<dbReference type="InParanoid" id="A0A068VL13"/>
<dbReference type="SUPFAM" id="SSF51445">
    <property type="entry name" value="(Trans)glycosidases"/>
    <property type="match status" value="1"/>
</dbReference>
<dbReference type="InterPro" id="IPR001579">
    <property type="entry name" value="Glyco_hydro_18_chit_AS"/>
</dbReference>
<dbReference type="AlphaFoldDB" id="A0A068VL13"/>
<evidence type="ECO:0000256" key="3">
    <source>
        <dbReference type="RuleBase" id="RU000489"/>
    </source>
</evidence>
<dbReference type="OrthoDB" id="3012298at2759"/>
<dbReference type="OMA" id="PWITTSI"/>
<dbReference type="PROSITE" id="PS51910">
    <property type="entry name" value="GH18_2"/>
    <property type="match status" value="1"/>
</dbReference>
<evidence type="ECO:0000313" key="8">
    <source>
        <dbReference type="Proteomes" id="UP000295252"/>
    </source>
</evidence>
<dbReference type="PANTHER" id="PTHR46476:SF3">
    <property type="entry name" value="CHITINASE 2-LIKE"/>
    <property type="match status" value="1"/>
</dbReference>
<dbReference type="Gramene" id="CDP21287">
    <property type="protein sequence ID" value="CDP21287"/>
    <property type="gene ID" value="GSCOC_T00004642001"/>
</dbReference>
<reference evidence="8" key="1">
    <citation type="journal article" date="2014" name="Science">
        <title>The coffee genome provides insight into the convergent evolution of caffeine biosynthesis.</title>
        <authorList>
            <person name="Denoeud F."/>
            <person name="Carretero-Paulet L."/>
            <person name="Dereeper A."/>
            <person name="Droc G."/>
            <person name="Guyot R."/>
            <person name="Pietrella M."/>
            <person name="Zheng C."/>
            <person name="Alberti A."/>
            <person name="Anthony F."/>
            <person name="Aprea G."/>
            <person name="Aury J.M."/>
            <person name="Bento P."/>
            <person name="Bernard M."/>
            <person name="Bocs S."/>
            <person name="Campa C."/>
            <person name="Cenci A."/>
            <person name="Combes M.C."/>
            <person name="Crouzillat D."/>
            <person name="Da Silva C."/>
            <person name="Daddiego L."/>
            <person name="De Bellis F."/>
            <person name="Dussert S."/>
            <person name="Garsmeur O."/>
            <person name="Gayraud T."/>
            <person name="Guignon V."/>
            <person name="Jahn K."/>
            <person name="Jamilloux V."/>
            <person name="Joet T."/>
            <person name="Labadie K."/>
            <person name="Lan T."/>
            <person name="Leclercq J."/>
            <person name="Lepelley M."/>
            <person name="Leroy T."/>
            <person name="Li L.T."/>
            <person name="Librado P."/>
            <person name="Lopez L."/>
            <person name="Munoz A."/>
            <person name="Noel B."/>
            <person name="Pallavicini A."/>
            <person name="Perrotta G."/>
            <person name="Poncet V."/>
            <person name="Pot D."/>
            <person name="Priyono X."/>
            <person name="Rigoreau M."/>
            <person name="Rouard M."/>
            <person name="Rozas J."/>
            <person name="Tranchant-Dubreuil C."/>
            <person name="VanBuren R."/>
            <person name="Zhang Q."/>
            <person name="Andrade A.C."/>
            <person name="Argout X."/>
            <person name="Bertrand B."/>
            <person name="de Kochko A."/>
            <person name="Graziosi G."/>
            <person name="Henry R.J."/>
            <person name="Jayarama X."/>
            <person name="Ming R."/>
            <person name="Nagai C."/>
            <person name="Rounsley S."/>
            <person name="Sankoff D."/>
            <person name="Giuliano G."/>
            <person name="Albert V.A."/>
            <person name="Wincker P."/>
            <person name="Lashermes P."/>
        </authorList>
    </citation>
    <scope>NUCLEOTIDE SEQUENCE [LARGE SCALE GENOMIC DNA]</scope>
    <source>
        <strain evidence="8">cv. DH200-94</strain>
    </source>
</reference>
<feature type="domain" description="GH18" evidence="6">
    <location>
        <begin position="32"/>
        <end position="305"/>
    </location>
</feature>
<evidence type="ECO:0000256" key="2">
    <source>
        <dbReference type="ARBA" id="ARBA00023295"/>
    </source>
</evidence>
<keyword evidence="8" id="KW-1185">Reference proteome</keyword>
<proteinExistence type="inferred from homology"/>
<dbReference type="EMBL" id="HG742221">
    <property type="protein sequence ID" value="CDP21287.1"/>
    <property type="molecule type" value="Genomic_DNA"/>
</dbReference>
<dbReference type="InterPro" id="IPR000677">
    <property type="entry name" value="Chitinase-like"/>
</dbReference>
<comment type="similarity">
    <text evidence="4">Belongs to the glycosyl hydrolase 18 family.</text>
</comment>
<organism evidence="7 8">
    <name type="scientific">Coffea canephora</name>
    <name type="common">Robusta coffee</name>
    <dbReference type="NCBI Taxonomy" id="49390"/>
    <lineage>
        <taxon>Eukaryota</taxon>
        <taxon>Viridiplantae</taxon>
        <taxon>Streptophyta</taxon>
        <taxon>Embryophyta</taxon>
        <taxon>Tracheophyta</taxon>
        <taxon>Spermatophyta</taxon>
        <taxon>Magnoliopsida</taxon>
        <taxon>eudicotyledons</taxon>
        <taxon>Gunneridae</taxon>
        <taxon>Pentapetalae</taxon>
        <taxon>asterids</taxon>
        <taxon>lamiids</taxon>
        <taxon>Gentianales</taxon>
        <taxon>Rubiaceae</taxon>
        <taxon>Ixoroideae</taxon>
        <taxon>Gardenieae complex</taxon>
        <taxon>Bertiereae - Coffeeae clade</taxon>
        <taxon>Coffeeae</taxon>
        <taxon>Coffea</taxon>
    </lineage>
</organism>
<dbReference type="Proteomes" id="UP000295252">
    <property type="component" value="Unassembled WGS sequence"/>
</dbReference>
<dbReference type="Pfam" id="PF00704">
    <property type="entry name" value="Glyco_hydro_18"/>
    <property type="match status" value="1"/>
</dbReference>
<evidence type="ECO:0000256" key="1">
    <source>
        <dbReference type="ARBA" id="ARBA00022801"/>
    </source>
</evidence>
<dbReference type="InterPro" id="IPR001223">
    <property type="entry name" value="Glyco_hydro18_cat"/>
</dbReference>
<evidence type="ECO:0000256" key="5">
    <source>
        <dbReference type="SAM" id="SignalP"/>
    </source>
</evidence>
<evidence type="ECO:0000259" key="6">
    <source>
        <dbReference type="PROSITE" id="PS51910"/>
    </source>
</evidence>
<protein>
    <submittedName>
        <fullName evidence="7">DH200=94 genomic scaffold, scaffold_3137</fullName>
    </submittedName>
</protein>
<gene>
    <name evidence="7" type="ORF">GSCOC_T00004642001</name>
</gene>
<dbReference type="PRINTS" id="PR00551">
    <property type="entry name" value="2SGLOBULIN"/>
</dbReference>
<dbReference type="CDD" id="cd06544">
    <property type="entry name" value="GH18_narbonin"/>
    <property type="match status" value="1"/>
</dbReference>
<dbReference type="Gene3D" id="3.20.20.80">
    <property type="entry name" value="Glycosidases"/>
    <property type="match status" value="1"/>
</dbReference>
<accession>A0A068VL13</accession>
<feature type="chain" id="PRO_5001655928" evidence="5">
    <location>
        <begin position="26"/>
        <end position="305"/>
    </location>
</feature>
<sequence>MDFSKLLVSFLLLQFLFANYSTVHAAPNCPSKLFREYIGAEGQDLTFSDVPINANVEFHFILSFAIDYTNSSIPLPTNGYFNVYWDKENLSPYRVSCIKAEHPNVKVAMSLAGDTVGGGFNVSFDPASVESWVRNAIYSVTNIVKEYNLDGIDIDYEHFKADPDTFAKCIGRLLYYLKRNRIVTFTSIAPFEDEDVQPHYLALWRKYGHLIDYVNFQFYAYQKGTNVSQFLQYFETQRGNYEGGKILVSFGTDESGGLKPQNGFFNATSILKSQGKLEGIFIWSADDSKKDNFYYEKQAQDLLAL</sequence>
<name>A0A068VL13_COFCA</name>
<evidence type="ECO:0000313" key="7">
    <source>
        <dbReference type="EMBL" id="CDP21287.1"/>
    </source>
</evidence>
<feature type="signal peptide" evidence="5">
    <location>
        <begin position="1"/>
        <end position="25"/>
    </location>
</feature>
<dbReference type="GO" id="GO:0005975">
    <property type="term" value="P:carbohydrate metabolic process"/>
    <property type="evidence" value="ECO:0007669"/>
    <property type="project" value="InterPro"/>
</dbReference>
<keyword evidence="1 3" id="KW-0378">Hydrolase</keyword>